<comment type="caution">
    <text evidence="2">The sequence shown here is derived from an EMBL/GenBank/DDBJ whole genome shotgun (WGS) entry which is preliminary data.</text>
</comment>
<feature type="compositionally biased region" description="Polar residues" evidence="1">
    <location>
        <begin position="14"/>
        <end position="33"/>
    </location>
</feature>
<dbReference type="AlphaFoldDB" id="A0A8S3GE67"/>
<feature type="non-terminal residue" evidence="2">
    <location>
        <position position="103"/>
    </location>
</feature>
<dbReference type="Proteomes" id="UP000681967">
    <property type="component" value="Unassembled WGS sequence"/>
</dbReference>
<dbReference type="Proteomes" id="UP000681720">
    <property type="component" value="Unassembled WGS sequence"/>
</dbReference>
<feature type="region of interest" description="Disordered" evidence="1">
    <location>
        <begin position="82"/>
        <end position="103"/>
    </location>
</feature>
<evidence type="ECO:0000313" key="3">
    <source>
        <dbReference type="EMBL" id="CAF5223987.1"/>
    </source>
</evidence>
<proteinExistence type="predicted"/>
<dbReference type="EMBL" id="CAJOBJ010372283">
    <property type="protein sequence ID" value="CAF5223987.1"/>
    <property type="molecule type" value="Genomic_DNA"/>
</dbReference>
<feature type="region of interest" description="Disordered" evidence="1">
    <location>
        <begin position="1"/>
        <end position="41"/>
    </location>
</feature>
<evidence type="ECO:0000256" key="1">
    <source>
        <dbReference type="SAM" id="MobiDB-lite"/>
    </source>
</evidence>
<accession>A0A8S3GE67</accession>
<organism evidence="2 4">
    <name type="scientific">Rotaria magnacalcarata</name>
    <dbReference type="NCBI Taxonomy" id="392030"/>
    <lineage>
        <taxon>Eukaryota</taxon>
        <taxon>Metazoa</taxon>
        <taxon>Spiralia</taxon>
        <taxon>Gnathifera</taxon>
        <taxon>Rotifera</taxon>
        <taxon>Eurotatoria</taxon>
        <taxon>Bdelloidea</taxon>
        <taxon>Philodinida</taxon>
        <taxon>Philodinidae</taxon>
        <taxon>Rotaria</taxon>
    </lineage>
</organism>
<feature type="non-terminal residue" evidence="2">
    <location>
        <position position="1"/>
    </location>
</feature>
<feature type="compositionally biased region" description="Polar residues" evidence="1">
    <location>
        <begin position="93"/>
        <end position="103"/>
    </location>
</feature>
<gene>
    <name evidence="2" type="ORF">BYL167_LOCUS74529</name>
    <name evidence="3" type="ORF">GIL414_LOCUS85869</name>
</gene>
<dbReference type="EMBL" id="CAJOBH010265861">
    <property type="protein sequence ID" value="CAF5160876.1"/>
    <property type="molecule type" value="Genomic_DNA"/>
</dbReference>
<evidence type="ECO:0000313" key="2">
    <source>
        <dbReference type="EMBL" id="CAF5160876.1"/>
    </source>
</evidence>
<sequence>IDEFDTHERRMSETHTAPSRVTERISNIQSNESKSADRISRTGYETIKSSFESSATKSTEQLRVPQISTDLTAKDKRIISSIDSDVSGASPPIYQSTPKSIKQ</sequence>
<evidence type="ECO:0000313" key="4">
    <source>
        <dbReference type="Proteomes" id="UP000681967"/>
    </source>
</evidence>
<feature type="compositionally biased region" description="Basic and acidic residues" evidence="1">
    <location>
        <begin position="1"/>
        <end position="13"/>
    </location>
</feature>
<reference evidence="2" key="1">
    <citation type="submission" date="2021-02" db="EMBL/GenBank/DDBJ databases">
        <authorList>
            <person name="Nowell W R."/>
        </authorList>
    </citation>
    <scope>NUCLEOTIDE SEQUENCE</scope>
</reference>
<name>A0A8S3GE67_9BILA</name>
<protein>
    <submittedName>
        <fullName evidence="2">Uncharacterized protein</fullName>
    </submittedName>
</protein>